<feature type="region of interest" description="Disordered" evidence="1">
    <location>
        <begin position="22"/>
        <end position="42"/>
    </location>
</feature>
<reference evidence="2 3" key="1">
    <citation type="journal article" date="2024" name="G3 (Bethesda)">
        <title>Genome assembly of Hibiscus sabdariffa L. provides insights into metabolisms of medicinal natural products.</title>
        <authorList>
            <person name="Kim T."/>
        </authorList>
    </citation>
    <scope>NUCLEOTIDE SEQUENCE [LARGE SCALE GENOMIC DNA]</scope>
    <source>
        <strain evidence="2">TK-2024</strain>
        <tissue evidence="2">Old leaves</tissue>
    </source>
</reference>
<gene>
    <name evidence="2" type="ORF">V6N11_061101</name>
</gene>
<keyword evidence="3" id="KW-1185">Reference proteome</keyword>
<comment type="caution">
    <text evidence="2">The sequence shown here is derived from an EMBL/GenBank/DDBJ whole genome shotgun (WGS) entry which is preliminary data.</text>
</comment>
<protein>
    <submittedName>
        <fullName evidence="2">Uncharacterized protein</fullName>
    </submittedName>
</protein>
<sequence>MAPAVAASMAQTPYVPVATTDAENLHGPLAPSEATDLVEEAD</sequence>
<organism evidence="2 3">
    <name type="scientific">Hibiscus sabdariffa</name>
    <name type="common">roselle</name>
    <dbReference type="NCBI Taxonomy" id="183260"/>
    <lineage>
        <taxon>Eukaryota</taxon>
        <taxon>Viridiplantae</taxon>
        <taxon>Streptophyta</taxon>
        <taxon>Embryophyta</taxon>
        <taxon>Tracheophyta</taxon>
        <taxon>Spermatophyta</taxon>
        <taxon>Magnoliopsida</taxon>
        <taxon>eudicotyledons</taxon>
        <taxon>Gunneridae</taxon>
        <taxon>Pentapetalae</taxon>
        <taxon>rosids</taxon>
        <taxon>malvids</taxon>
        <taxon>Malvales</taxon>
        <taxon>Malvaceae</taxon>
        <taxon>Malvoideae</taxon>
        <taxon>Hibiscus</taxon>
    </lineage>
</organism>
<evidence type="ECO:0000313" key="2">
    <source>
        <dbReference type="EMBL" id="KAK8988343.1"/>
    </source>
</evidence>
<evidence type="ECO:0000256" key="1">
    <source>
        <dbReference type="SAM" id="MobiDB-lite"/>
    </source>
</evidence>
<accession>A0ABR2PIS0</accession>
<name>A0ABR2PIS0_9ROSI</name>
<dbReference type="EMBL" id="JBBPBN010000058">
    <property type="protein sequence ID" value="KAK8988343.1"/>
    <property type="molecule type" value="Genomic_DNA"/>
</dbReference>
<feature type="non-terminal residue" evidence="2">
    <location>
        <position position="42"/>
    </location>
</feature>
<evidence type="ECO:0000313" key="3">
    <source>
        <dbReference type="Proteomes" id="UP001396334"/>
    </source>
</evidence>
<proteinExistence type="predicted"/>
<dbReference type="Proteomes" id="UP001396334">
    <property type="component" value="Unassembled WGS sequence"/>
</dbReference>